<accession>A0ABQ2A3Z2</accession>
<gene>
    <name evidence="1" type="ORF">GCM10007362_39950</name>
</gene>
<sequence length="345" mass="37969">MSQDVQVTRGRYVESNHEIHAAVVDNEGRLLYAAGDPDRLTFPRSSMKPFQAVPLIESGAADAFGYGDAEISLSCASHSGEPIHRHAVLDVLSRAHLSEEDLQCGTHIPRDGESYRELIREGRELTPVFSNCSGKHSGMLLTAVHLNEDTLTYREIEHPHQQRILSVIADVCDYPAEEIGIGVDGCGVPVHRLPLRHAALGFARLAKPEGTVSETRADALNRVRRGMTRRPEMVAGKNRFDTDLMRVFQGNLVAKVGAEGVQCIGVADRGIGIAVKVEDGSERATFVAAMEVLKQLGIGTDQQFAELADYVHAPVLNARRERIGEIKPNFVLRNMEEIRESKIHD</sequence>
<dbReference type="InterPro" id="IPR010349">
    <property type="entry name" value="Asparaginase_II"/>
</dbReference>
<reference evidence="2" key="1">
    <citation type="journal article" date="2019" name="Int. J. Syst. Evol. Microbiol.">
        <title>The Global Catalogue of Microorganisms (GCM) 10K type strain sequencing project: providing services to taxonomists for standard genome sequencing and annotation.</title>
        <authorList>
            <consortium name="The Broad Institute Genomics Platform"/>
            <consortium name="The Broad Institute Genome Sequencing Center for Infectious Disease"/>
            <person name="Wu L."/>
            <person name="Ma J."/>
        </authorList>
    </citation>
    <scope>NUCLEOTIDE SEQUENCE [LARGE SCALE GENOMIC DNA]</scope>
    <source>
        <strain evidence="2">CCM 8702</strain>
    </source>
</reference>
<evidence type="ECO:0000313" key="2">
    <source>
        <dbReference type="Proteomes" id="UP000605427"/>
    </source>
</evidence>
<proteinExistence type="predicted"/>
<dbReference type="EMBL" id="BMDD01000005">
    <property type="protein sequence ID" value="GGH84573.1"/>
    <property type="molecule type" value="Genomic_DNA"/>
</dbReference>
<comment type="caution">
    <text evidence="1">The sequence shown here is derived from an EMBL/GenBank/DDBJ whole genome shotgun (WGS) entry which is preliminary data.</text>
</comment>
<dbReference type="PANTHER" id="PTHR42110:SF1">
    <property type="entry name" value="L-ASPARAGINASE, PUTATIVE (AFU_ORTHOLOGUE AFUA_3G11890)-RELATED"/>
    <property type="match status" value="1"/>
</dbReference>
<protein>
    <submittedName>
        <fullName evidence="1">Asparaginase</fullName>
    </submittedName>
</protein>
<dbReference type="RefSeq" id="WP_172241382.1">
    <property type="nucleotide sequence ID" value="NZ_BMDD01000005.1"/>
</dbReference>
<dbReference type="PANTHER" id="PTHR42110">
    <property type="entry name" value="L-ASPARAGINASE, PUTATIVE (AFU_ORTHOLOGUE AFUA_3G11890)-RELATED"/>
    <property type="match status" value="1"/>
</dbReference>
<evidence type="ECO:0000313" key="1">
    <source>
        <dbReference type="EMBL" id="GGH84573.1"/>
    </source>
</evidence>
<dbReference type="Pfam" id="PF06089">
    <property type="entry name" value="Asparaginase_II"/>
    <property type="match status" value="1"/>
</dbReference>
<name>A0ABQ2A3Z2_9BACL</name>
<dbReference type="Proteomes" id="UP000605427">
    <property type="component" value="Unassembled WGS sequence"/>
</dbReference>
<keyword evidence="2" id="KW-1185">Reference proteome</keyword>
<organism evidence="1 2">
    <name type="scientific">Saccharibacillus endophyticus</name>
    <dbReference type="NCBI Taxonomy" id="2060666"/>
    <lineage>
        <taxon>Bacteria</taxon>
        <taxon>Bacillati</taxon>
        <taxon>Bacillota</taxon>
        <taxon>Bacilli</taxon>
        <taxon>Bacillales</taxon>
        <taxon>Paenibacillaceae</taxon>
        <taxon>Saccharibacillus</taxon>
    </lineage>
</organism>